<accession>A0ABV2AFW0</accession>
<feature type="transmembrane region" description="Helical" evidence="8">
    <location>
        <begin position="41"/>
        <end position="63"/>
    </location>
</feature>
<evidence type="ECO:0000256" key="1">
    <source>
        <dbReference type="ARBA" id="ARBA00004141"/>
    </source>
</evidence>
<keyword evidence="4 8" id="KW-0812">Transmembrane</keyword>
<comment type="subcellular location">
    <subcellularLocation>
        <location evidence="1">Membrane</location>
        <topology evidence="1">Multi-pass membrane protein</topology>
    </subcellularLocation>
</comment>
<feature type="transmembrane region" description="Helical" evidence="8">
    <location>
        <begin position="317"/>
        <end position="337"/>
    </location>
</feature>
<evidence type="ECO:0000256" key="6">
    <source>
        <dbReference type="ARBA" id="ARBA00022989"/>
    </source>
</evidence>
<evidence type="ECO:0000313" key="10">
    <source>
        <dbReference type="EMBL" id="MES1918329.1"/>
    </source>
</evidence>
<keyword evidence="7 8" id="KW-0472">Membrane</keyword>
<evidence type="ECO:0000256" key="3">
    <source>
        <dbReference type="ARBA" id="ARBA00022448"/>
    </source>
</evidence>
<feature type="transmembrane region" description="Helical" evidence="8">
    <location>
        <begin position="128"/>
        <end position="147"/>
    </location>
</feature>
<feature type="domain" description="Amino acid transporter transmembrane" evidence="9">
    <location>
        <begin position="9"/>
        <end position="376"/>
    </location>
</feature>
<feature type="transmembrane region" description="Helical" evidence="8">
    <location>
        <begin position="194"/>
        <end position="216"/>
    </location>
</feature>
<dbReference type="PANTHER" id="PTHR22950">
    <property type="entry name" value="AMINO ACID TRANSPORTER"/>
    <property type="match status" value="1"/>
</dbReference>
<organism evidence="10 11">
    <name type="scientific">Bonamia ostreae</name>
    <dbReference type="NCBI Taxonomy" id="126728"/>
    <lineage>
        <taxon>Eukaryota</taxon>
        <taxon>Sar</taxon>
        <taxon>Rhizaria</taxon>
        <taxon>Endomyxa</taxon>
        <taxon>Ascetosporea</taxon>
        <taxon>Haplosporida</taxon>
        <taxon>Bonamia</taxon>
    </lineage>
</organism>
<comment type="similarity">
    <text evidence="2">Belongs to the amino acid/polyamine transporter 2 family.</text>
</comment>
<reference evidence="10 11" key="1">
    <citation type="journal article" date="2024" name="BMC Biol.">
        <title>Comparative genomics of Ascetosporea gives new insight into the evolutionary basis for animal parasitism in Rhizaria.</title>
        <authorList>
            <person name="Hiltunen Thoren M."/>
            <person name="Onut-Brannstrom I."/>
            <person name="Alfjorden A."/>
            <person name="Peckova H."/>
            <person name="Swords F."/>
            <person name="Hooper C."/>
            <person name="Holzer A.S."/>
            <person name="Bass D."/>
            <person name="Burki F."/>
        </authorList>
    </citation>
    <scope>NUCLEOTIDE SEQUENCE [LARGE SCALE GENOMIC DNA]</scope>
    <source>
        <strain evidence="10">20-A016</strain>
    </source>
</reference>
<dbReference type="InterPro" id="IPR013057">
    <property type="entry name" value="AA_transpt_TM"/>
</dbReference>
<dbReference type="Proteomes" id="UP001439008">
    <property type="component" value="Unassembled WGS sequence"/>
</dbReference>
<dbReference type="Pfam" id="PF01490">
    <property type="entry name" value="Aa_trans"/>
    <property type="match status" value="1"/>
</dbReference>
<evidence type="ECO:0000256" key="7">
    <source>
        <dbReference type="ARBA" id="ARBA00023136"/>
    </source>
</evidence>
<feature type="transmembrane region" description="Helical" evidence="8">
    <location>
        <begin position="16"/>
        <end position="35"/>
    </location>
</feature>
<gene>
    <name evidence="10" type="ORF">MHBO_000309</name>
</gene>
<evidence type="ECO:0000313" key="11">
    <source>
        <dbReference type="Proteomes" id="UP001439008"/>
    </source>
</evidence>
<feature type="transmembrane region" description="Helical" evidence="8">
    <location>
        <begin position="272"/>
        <end position="297"/>
    </location>
</feature>
<dbReference type="EMBL" id="JBDODL010000043">
    <property type="protein sequence ID" value="MES1918329.1"/>
    <property type="molecule type" value="Genomic_DNA"/>
</dbReference>
<feature type="transmembrane region" description="Helical" evidence="8">
    <location>
        <begin position="343"/>
        <end position="366"/>
    </location>
</feature>
<feature type="transmembrane region" description="Helical" evidence="8">
    <location>
        <begin position="84"/>
        <end position="108"/>
    </location>
</feature>
<feature type="transmembrane region" description="Helical" evidence="8">
    <location>
        <begin position="400"/>
        <end position="424"/>
    </location>
</feature>
<keyword evidence="5" id="KW-0029">Amino-acid transport</keyword>
<proteinExistence type="inferred from homology"/>
<sequence length="427" mass="47207">MGFGIKNKKIGIGRSVLNQVNIILGSGLLNMPAAIQEANIYLGLSILFIVCVICDYVSIQIVKMAKKKEVSEYENLAEKVFGKFMYFIIAISCFLNSFGAMVGYVHIVNFSNLTLLSLTIKNPVTLKWASIGTTLGLFLVLVLPFSYFHGLVSIALLSFFSIFAIGVICVILLVTGISIPDPVNNYRRLTGKGFFTAFGTLLFAFVCTDSVFPVYLGLENNTQQRWNIVVHATMGSLGSFYGLFAIFCYLTIPQLNNYVLNSASITNRREILAAKILLSLSLLLTYLALVYVTRTYIFSMFQRFRKPVSELEKKKQYLLRFVAATSTIVVSIFLGLLVDDLLFIVSFTGLLTSTLIGFIVPVLIIFKVNTFTKIWGDFVASFKGEFGVLAGVRNVANFTILILTFLFGISGLTIGVPVTILSYIGKL</sequence>
<name>A0ABV2AFW0_9EUKA</name>
<feature type="transmembrane region" description="Helical" evidence="8">
    <location>
        <begin position="154"/>
        <end position="174"/>
    </location>
</feature>
<feature type="transmembrane region" description="Helical" evidence="8">
    <location>
        <begin position="228"/>
        <end position="252"/>
    </location>
</feature>
<keyword evidence="3" id="KW-0813">Transport</keyword>
<keyword evidence="11" id="KW-1185">Reference proteome</keyword>
<evidence type="ECO:0000256" key="5">
    <source>
        <dbReference type="ARBA" id="ARBA00022970"/>
    </source>
</evidence>
<dbReference type="PANTHER" id="PTHR22950:SF458">
    <property type="entry name" value="SODIUM-COUPLED NEUTRAL AMINO ACID TRANSPORTER 11-RELATED"/>
    <property type="match status" value="1"/>
</dbReference>
<evidence type="ECO:0000256" key="8">
    <source>
        <dbReference type="SAM" id="Phobius"/>
    </source>
</evidence>
<evidence type="ECO:0000256" key="4">
    <source>
        <dbReference type="ARBA" id="ARBA00022692"/>
    </source>
</evidence>
<comment type="caution">
    <text evidence="10">The sequence shown here is derived from an EMBL/GenBank/DDBJ whole genome shotgun (WGS) entry which is preliminary data.</text>
</comment>
<evidence type="ECO:0000256" key="2">
    <source>
        <dbReference type="ARBA" id="ARBA00008066"/>
    </source>
</evidence>
<evidence type="ECO:0000259" key="9">
    <source>
        <dbReference type="Pfam" id="PF01490"/>
    </source>
</evidence>
<protein>
    <recommendedName>
        <fullName evidence="9">Amino acid transporter transmembrane domain-containing protein</fullName>
    </recommendedName>
</protein>
<keyword evidence="6 8" id="KW-1133">Transmembrane helix</keyword>